<dbReference type="GO" id="GO:0005524">
    <property type="term" value="F:ATP binding"/>
    <property type="evidence" value="ECO:0007669"/>
    <property type="project" value="UniProtKB-KW"/>
</dbReference>
<dbReference type="GeneID" id="8852315"/>
<feature type="active site" evidence="1">
    <location>
        <position position="257"/>
    </location>
</feature>
<dbReference type="InterPro" id="IPR040198">
    <property type="entry name" value="Fido_containing"/>
</dbReference>
<evidence type="ECO:0000313" key="4">
    <source>
        <dbReference type="EMBL" id="EFC49592.1"/>
    </source>
</evidence>
<dbReference type="VEuPathDB" id="AmoebaDB:NAEGRDRAFT_45802"/>
<dbReference type="eggNOG" id="ENOG502SADD">
    <property type="taxonomic scope" value="Eukaryota"/>
</dbReference>
<dbReference type="PANTHER" id="PTHR13504">
    <property type="entry name" value="FIDO DOMAIN-CONTAINING PROTEIN DDB_G0283145"/>
    <property type="match status" value="1"/>
</dbReference>
<proteinExistence type="predicted"/>
<dbReference type="Gene3D" id="1.10.3290.10">
    <property type="entry name" value="Fido-like domain"/>
    <property type="match status" value="1"/>
</dbReference>
<feature type="binding site" evidence="2">
    <location>
        <begin position="261"/>
        <end position="268"/>
    </location>
    <ligand>
        <name>ATP</name>
        <dbReference type="ChEBI" id="CHEBI:30616"/>
    </ligand>
</feature>
<evidence type="ECO:0000256" key="2">
    <source>
        <dbReference type="PIRSR" id="PIRSR640198-2"/>
    </source>
</evidence>
<dbReference type="SUPFAM" id="SSF140931">
    <property type="entry name" value="Fic-like"/>
    <property type="match status" value="1"/>
</dbReference>
<dbReference type="InParanoid" id="D2V0X5"/>
<feature type="domain" description="Fido" evidence="3">
    <location>
        <begin position="167"/>
        <end position="313"/>
    </location>
</feature>
<keyword evidence="5" id="KW-1185">Reference proteome</keyword>
<accession>D2V0X5</accession>
<protein>
    <submittedName>
        <fullName evidence="4">Predicted protein</fullName>
    </submittedName>
</protein>
<gene>
    <name evidence="4" type="ORF">NAEGRDRAFT_45802</name>
</gene>
<sequence>MIIHPSTIKESQDDVINGLMKEVEPEYRIKPTYLFKKEYTKWMNQGSALNFDLSYSLGNNLDEKLLFTIENVIRMSKMEQYQELFRSFKYGKQREYVFNSNKGENVGHQTLHETISSLQNYKEGNELSSKESNETVNTLKALEFLNETRSEMLSTLNESELHHSIMLFEDTIKECHSILMKGLVVNNGLYRQKQACAMRDDNTLLYYVDHDLVADRCVGLIDYYNTIVDECVGEDMFNVEKLFKLASYLAFNFVDIHPFSDGNGRMARLLANYVLSLHLPFPVTFSNDRKEYIAAVETFRNSHPQQFTVMLMENAFQSCLDFLKSNNLNNDKYNHQI</sequence>
<name>D2V0X5_NAEGR</name>
<dbReference type="EMBL" id="GG738847">
    <property type="protein sequence ID" value="EFC49592.1"/>
    <property type="molecule type" value="Genomic_DNA"/>
</dbReference>
<keyword evidence="2" id="KW-0547">Nucleotide-binding</keyword>
<evidence type="ECO:0000313" key="5">
    <source>
        <dbReference type="Proteomes" id="UP000006671"/>
    </source>
</evidence>
<dbReference type="OrthoDB" id="5952475at2759"/>
<keyword evidence="2" id="KW-0067">ATP-binding</keyword>
<dbReference type="RefSeq" id="XP_002682336.1">
    <property type="nucleotide sequence ID" value="XM_002682290.1"/>
</dbReference>
<dbReference type="InterPro" id="IPR003812">
    <property type="entry name" value="Fido"/>
</dbReference>
<dbReference type="PROSITE" id="PS51459">
    <property type="entry name" value="FIDO"/>
    <property type="match status" value="1"/>
</dbReference>
<evidence type="ECO:0000259" key="3">
    <source>
        <dbReference type="PROSITE" id="PS51459"/>
    </source>
</evidence>
<dbReference type="InterPro" id="IPR036597">
    <property type="entry name" value="Fido-like_dom_sf"/>
</dbReference>
<dbReference type="AlphaFoldDB" id="D2V0X5"/>
<dbReference type="Pfam" id="PF02661">
    <property type="entry name" value="Fic"/>
    <property type="match status" value="1"/>
</dbReference>
<organism evidence="5">
    <name type="scientific">Naegleria gruberi</name>
    <name type="common">Amoeba</name>
    <dbReference type="NCBI Taxonomy" id="5762"/>
    <lineage>
        <taxon>Eukaryota</taxon>
        <taxon>Discoba</taxon>
        <taxon>Heterolobosea</taxon>
        <taxon>Tetramitia</taxon>
        <taxon>Eutetramitia</taxon>
        <taxon>Vahlkampfiidae</taxon>
        <taxon>Naegleria</taxon>
    </lineage>
</organism>
<reference evidence="4 5" key="1">
    <citation type="journal article" date="2010" name="Cell">
        <title>The genome of Naegleria gruberi illuminates early eukaryotic versatility.</title>
        <authorList>
            <person name="Fritz-Laylin L.K."/>
            <person name="Prochnik S.E."/>
            <person name="Ginger M.L."/>
            <person name="Dacks J.B."/>
            <person name="Carpenter M.L."/>
            <person name="Field M.C."/>
            <person name="Kuo A."/>
            <person name="Paredez A."/>
            <person name="Chapman J."/>
            <person name="Pham J."/>
            <person name="Shu S."/>
            <person name="Neupane R."/>
            <person name="Cipriano M."/>
            <person name="Mancuso J."/>
            <person name="Tu H."/>
            <person name="Salamov A."/>
            <person name="Lindquist E."/>
            <person name="Shapiro H."/>
            <person name="Lucas S."/>
            <person name="Grigoriev I.V."/>
            <person name="Cande W.Z."/>
            <person name="Fulton C."/>
            <person name="Rokhsar D.S."/>
            <person name="Dawson S.C."/>
        </authorList>
    </citation>
    <scope>NUCLEOTIDE SEQUENCE [LARGE SCALE GENOMIC DNA]</scope>
    <source>
        <strain evidence="4 5">NEG-M</strain>
    </source>
</reference>
<dbReference type="Proteomes" id="UP000006671">
    <property type="component" value="Unassembled WGS sequence"/>
</dbReference>
<evidence type="ECO:0000256" key="1">
    <source>
        <dbReference type="PIRSR" id="PIRSR640198-1"/>
    </source>
</evidence>
<dbReference type="KEGG" id="ngr:NAEGRDRAFT_45802"/>
<dbReference type="PANTHER" id="PTHR13504:SF38">
    <property type="entry name" value="FIDO DOMAIN-CONTAINING PROTEIN"/>
    <property type="match status" value="1"/>
</dbReference>